<proteinExistence type="predicted"/>
<evidence type="ECO:0000313" key="2">
    <source>
        <dbReference type="Proteomes" id="UP000310687"/>
    </source>
</evidence>
<accession>A0A4S8X3K2</accession>
<sequence>MVQRVSKGRCNESEPAKYTAFRYSIPRNNEPAPTCTRVYDGTGLLYNSTLTPKLPRTLILDTAQESNYLSHASTKQKMCEWQVIQFLTCLHYKNHCILRCQLMSGSPSWQACVPPSSDQRDLARSHDDRDVVAGMCVVCRGLTPRSSRDSMQA</sequence>
<gene>
    <name evidence="1" type="ORF">D6D22_09541</name>
</gene>
<name>A0A4S8X3K2_AURPU</name>
<reference evidence="1 2" key="1">
    <citation type="submission" date="2018-10" db="EMBL/GenBank/DDBJ databases">
        <title>Fifty Aureobasidium pullulans genomes reveal a recombining polyextremotolerant generalist.</title>
        <authorList>
            <person name="Gostincar C."/>
            <person name="Turk M."/>
            <person name="Zajc J."/>
            <person name="Gunde-Cimerman N."/>
        </authorList>
    </citation>
    <scope>NUCLEOTIDE SEQUENCE [LARGE SCALE GENOMIC DNA]</scope>
    <source>
        <strain evidence="1 2">EXF-11013</strain>
    </source>
</reference>
<evidence type="ECO:0000313" key="1">
    <source>
        <dbReference type="EMBL" id="THW32581.1"/>
    </source>
</evidence>
<organism evidence="1 2">
    <name type="scientific">Aureobasidium pullulans</name>
    <name type="common">Black yeast</name>
    <name type="synonym">Pullularia pullulans</name>
    <dbReference type="NCBI Taxonomy" id="5580"/>
    <lineage>
        <taxon>Eukaryota</taxon>
        <taxon>Fungi</taxon>
        <taxon>Dikarya</taxon>
        <taxon>Ascomycota</taxon>
        <taxon>Pezizomycotina</taxon>
        <taxon>Dothideomycetes</taxon>
        <taxon>Dothideomycetidae</taxon>
        <taxon>Dothideales</taxon>
        <taxon>Saccotheciaceae</taxon>
        <taxon>Aureobasidium</taxon>
    </lineage>
</organism>
<comment type="caution">
    <text evidence="1">The sequence shown here is derived from an EMBL/GenBank/DDBJ whole genome shotgun (WGS) entry which is preliminary data.</text>
</comment>
<dbReference type="EMBL" id="QZAL01000241">
    <property type="protein sequence ID" value="THW32581.1"/>
    <property type="molecule type" value="Genomic_DNA"/>
</dbReference>
<protein>
    <submittedName>
        <fullName evidence="1">Uncharacterized protein</fullName>
    </submittedName>
</protein>
<dbReference type="Proteomes" id="UP000310687">
    <property type="component" value="Unassembled WGS sequence"/>
</dbReference>
<dbReference type="AlphaFoldDB" id="A0A4S8X3K2"/>